<accession>A0A383CHN7</accession>
<reference evidence="1" key="1">
    <citation type="submission" date="2018-05" db="EMBL/GenBank/DDBJ databases">
        <authorList>
            <person name="Lanie J.A."/>
            <person name="Ng W.-L."/>
            <person name="Kazmierczak K.M."/>
            <person name="Andrzejewski T.M."/>
            <person name="Davidsen T.M."/>
            <person name="Wayne K.J."/>
            <person name="Tettelin H."/>
            <person name="Glass J.I."/>
            <person name="Rusch D."/>
            <person name="Podicherti R."/>
            <person name="Tsui H.-C.T."/>
            <person name="Winkler M.E."/>
        </authorList>
    </citation>
    <scope>NUCLEOTIDE SEQUENCE</scope>
</reference>
<dbReference type="AlphaFoldDB" id="A0A383CHN7"/>
<gene>
    <name evidence="1" type="ORF">METZ01_LOCUS484586</name>
</gene>
<organism evidence="1">
    <name type="scientific">marine metagenome</name>
    <dbReference type="NCBI Taxonomy" id="408172"/>
    <lineage>
        <taxon>unclassified sequences</taxon>
        <taxon>metagenomes</taxon>
        <taxon>ecological metagenomes</taxon>
    </lineage>
</organism>
<sequence length="46" mass="5427">MNIQYPKYKVFSIYAAQSPKDLIAKMCIISKEARESNYWLKLLDKS</sequence>
<feature type="non-terminal residue" evidence="1">
    <location>
        <position position="46"/>
    </location>
</feature>
<dbReference type="EMBL" id="UINC01208939">
    <property type="protein sequence ID" value="SVE31732.1"/>
    <property type="molecule type" value="Genomic_DNA"/>
</dbReference>
<evidence type="ECO:0000313" key="1">
    <source>
        <dbReference type="EMBL" id="SVE31732.1"/>
    </source>
</evidence>
<proteinExistence type="predicted"/>
<name>A0A383CHN7_9ZZZZ</name>
<evidence type="ECO:0008006" key="2">
    <source>
        <dbReference type="Google" id="ProtNLM"/>
    </source>
</evidence>
<protein>
    <recommendedName>
        <fullName evidence="2">Four helix bundle protein</fullName>
    </recommendedName>
</protein>